<proteinExistence type="predicted"/>
<evidence type="ECO:0000256" key="1">
    <source>
        <dbReference type="SAM" id="MobiDB-lite"/>
    </source>
</evidence>
<feature type="region of interest" description="Disordered" evidence="1">
    <location>
        <begin position="1"/>
        <end position="23"/>
    </location>
</feature>
<dbReference type="InterPro" id="IPR045620">
    <property type="entry name" value="DUF6442"/>
</dbReference>
<evidence type="ECO:0000313" key="4">
    <source>
        <dbReference type="Proteomes" id="UP000823850"/>
    </source>
</evidence>
<accession>A0A9D2U5K5</accession>
<sequence>MDRDEILRRSRTENRGQDEMEREVDAKAGRQAAAVGLLACGLLFLTEQLIKGQTNYSAWIIYCVIMCTMELSRFFRLRKKHDLINGTIMLVCTVIFLALYVRRLV</sequence>
<feature type="transmembrane region" description="Helical" evidence="2">
    <location>
        <begin position="32"/>
        <end position="50"/>
    </location>
</feature>
<dbReference type="Proteomes" id="UP000823850">
    <property type="component" value="Unassembled WGS sequence"/>
</dbReference>
<feature type="transmembrane region" description="Helical" evidence="2">
    <location>
        <begin position="56"/>
        <end position="75"/>
    </location>
</feature>
<protein>
    <submittedName>
        <fullName evidence="3">Uncharacterized protein</fullName>
    </submittedName>
</protein>
<keyword evidence="2" id="KW-1133">Transmembrane helix</keyword>
<evidence type="ECO:0000313" key="3">
    <source>
        <dbReference type="EMBL" id="HJD39603.1"/>
    </source>
</evidence>
<reference evidence="3" key="1">
    <citation type="journal article" date="2021" name="PeerJ">
        <title>Extensive microbial diversity within the chicken gut microbiome revealed by metagenomics and culture.</title>
        <authorList>
            <person name="Gilroy R."/>
            <person name="Ravi A."/>
            <person name="Getino M."/>
            <person name="Pursley I."/>
            <person name="Horton D.L."/>
            <person name="Alikhan N.F."/>
            <person name="Baker D."/>
            <person name="Gharbi K."/>
            <person name="Hall N."/>
            <person name="Watson M."/>
            <person name="Adriaenssens E.M."/>
            <person name="Foster-Nyarko E."/>
            <person name="Jarju S."/>
            <person name="Secka A."/>
            <person name="Antonio M."/>
            <person name="Oren A."/>
            <person name="Chaudhuri R.R."/>
            <person name="La Ragione R."/>
            <person name="Hildebrand F."/>
            <person name="Pallen M.J."/>
        </authorList>
    </citation>
    <scope>NUCLEOTIDE SEQUENCE</scope>
    <source>
        <strain evidence="3">ChiW19-6364</strain>
    </source>
</reference>
<reference evidence="3" key="2">
    <citation type="submission" date="2021-04" db="EMBL/GenBank/DDBJ databases">
        <authorList>
            <person name="Gilroy R."/>
        </authorList>
    </citation>
    <scope>NUCLEOTIDE SEQUENCE</scope>
    <source>
        <strain evidence="3">ChiW19-6364</strain>
    </source>
</reference>
<organism evidence="3 4">
    <name type="scientific">Candidatus Blautia stercoripullorum</name>
    <dbReference type="NCBI Taxonomy" id="2838502"/>
    <lineage>
        <taxon>Bacteria</taxon>
        <taxon>Bacillati</taxon>
        <taxon>Bacillota</taxon>
        <taxon>Clostridia</taxon>
        <taxon>Lachnospirales</taxon>
        <taxon>Lachnospiraceae</taxon>
        <taxon>Blautia</taxon>
    </lineage>
</organism>
<evidence type="ECO:0000256" key="2">
    <source>
        <dbReference type="SAM" id="Phobius"/>
    </source>
</evidence>
<gene>
    <name evidence="3" type="ORF">H9913_06200</name>
</gene>
<dbReference type="AlphaFoldDB" id="A0A9D2U5K5"/>
<name>A0A9D2U5K5_9FIRM</name>
<dbReference type="Pfam" id="PF20040">
    <property type="entry name" value="DUF6442"/>
    <property type="match status" value="1"/>
</dbReference>
<keyword evidence="2" id="KW-0812">Transmembrane</keyword>
<comment type="caution">
    <text evidence="3">The sequence shown here is derived from an EMBL/GenBank/DDBJ whole genome shotgun (WGS) entry which is preliminary data.</text>
</comment>
<keyword evidence="2" id="KW-0472">Membrane</keyword>
<feature type="transmembrane region" description="Helical" evidence="2">
    <location>
        <begin position="82"/>
        <end position="101"/>
    </location>
</feature>
<dbReference type="EMBL" id="DWUX01000116">
    <property type="protein sequence ID" value="HJD39603.1"/>
    <property type="molecule type" value="Genomic_DNA"/>
</dbReference>